<gene>
    <name evidence="3" type="primary">rpo11</name>
    <name evidence="3" type="synonym">rpoL</name>
    <name evidence="6" type="ORF">NITUZ_60210</name>
    <name evidence="5" type="ORF">NUZ5A_20639</name>
</gene>
<proteinExistence type="inferred from homology"/>
<reference evidence="6" key="2">
    <citation type="submission" date="2013-10" db="EMBL/GenBank/DDBJ databases">
        <authorList>
            <person name="Regsiter A."/>
        </authorList>
    </citation>
    <scope>NUCLEOTIDE SEQUENCE</scope>
    <source>
        <strain evidence="6">N4</strain>
    </source>
</reference>
<comment type="caution">
    <text evidence="6">The sequence shown here is derived from an EMBL/GenBank/DDBJ whole genome shotgun (WGS) entry which is preliminary data.</text>
</comment>
<evidence type="ECO:0000259" key="4">
    <source>
        <dbReference type="Pfam" id="PF13656"/>
    </source>
</evidence>
<keyword evidence="3" id="KW-0963">Cytoplasm</keyword>
<comment type="catalytic activity">
    <reaction evidence="3">
        <text>RNA(n) + a ribonucleoside 5'-triphosphate = RNA(n+1) + diphosphate</text>
        <dbReference type="Rhea" id="RHEA:21248"/>
        <dbReference type="Rhea" id="RHEA-COMP:14527"/>
        <dbReference type="Rhea" id="RHEA-COMP:17342"/>
        <dbReference type="ChEBI" id="CHEBI:33019"/>
        <dbReference type="ChEBI" id="CHEBI:61557"/>
        <dbReference type="ChEBI" id="CHEBI:140395"/>
        <dbReference type="EC" id="2.7.7.6"/>
    </reaction>
</comment>
<dbReference type="InterPro" id="IPR036603">
    <property type="entry name" value="RBP11-like"/>
</dbReference>
<keyword evidence="2 3" id="KW-0804">Transcription</keyword>
<dbReference type="Pfam" id="PF13656">
    <property type="entry name" value="RNA_pol_L_2"/>
    <property type="match status" value="1"/>
</dbReference>
<dbReference type="Gene3D" id="3.30.1360.10">
    <property type="entry name" value="RNA polymerase, RBP11-like subunit"/>
    <property type="match status" value="1"/>
</dbReference>
<name>V6AVR3_9ARCH</name>
<evidence type="ECO:0000313" key="5">
    <source>
        <dbReference type="EMBL" id="CAE6489602.1"/>
    </source>
</evidence>
<keyword evidence="3" id="KW-0548">Nucleotidyltransferase</keyword>
<dbReference type="STRING" id="1407055.NITUZ_60210"/>
<reference evidence="5" key="3">
    <citation type="submission" date="2021-02" db="EMBL/GenBank/DDBJ databases">
        <authorList>
            <person name="Han P."/>
        </authorList>
    </citation>
    <scope>NUCLEOTIDE SEQUENCE</scope>
    <source>
        <strain evidence="5">Candidatus Nitrosotenuis uzonensis 5A</strain>
    </source>
</reference>
<protein>
    <recommendedName>
        <fullName evidence="3">DNA-directed RNA polymerase subunit Rpo11</fullName>
        <ecNumber evidence="3">2.7.7.6</ecNumber>
    </recommendedName>
    <alternativeName>
        <fullName evidence="3">DNA-directed RNA polymerase subunit L</fullName>
    </alternativeName>
</protein>
<dbReference type="AlphaFoldDB" id="V6AVR3"/>
<reference evidence="6" key="1">
    <citation type="journal article" date="2013" name="PLoS ONE">
        <title>Enrichment and Genome Sequence of the Group I.1a Ammonia-Oxidizing Archaeon ?Ca. Nitrosotenuis uzonensis? Representing a Clade Globally.</title>
        <authorList>
            <person name="Lebedeva E.V."/>
            <person name="Hatzenpichler R."/>
            <person name="Pelletier E."/>
            <person name="Schuster N."/>
            <person name="Hauzmayer S."/>
            <person name="Bulaev A."/>
            <person name="Grigor'eva N.V."/>
            <person name="Galushko A."/>
            <person name="Schmid M."/>
            <person name="Palatinszky M."/>
            <person name="Le Paslier D."/>
            <person name="Daims H."/>
            <person name="Wagner M."/>
        </authorList>
    </citation>
    <scope>NUCLEOTIDE SEQUENCE [LARGE SCALE GENOMIC DNA]</scope>
    <source>
        <strain evidence="6">N4</strain>
    </source>
</reference>
<comment type="similarity">
    <text evidence="3">Belongs to the archaeal Rpo11/eukaryotic RPB11/RPC19 RNA polymerase subunit family.</text>
</comment>
<dbReference type="Proteomes" id="UP000018159">
    <property type="component" value="Unassembled WGS sequence"/>
</dbReference>
<keyword evidence="7" id="KW-1185">Reference proteome</keyword>
<dbReference type="SUPFAM" id="SSF55257">
    <property type="entry name" value="RBP11-like subunits of RNA polymerase"/>
    <property type="match status" value="1"/>
</dbReference>
<sequence>MNAQLQKSSSKEANLSLKGSDIGTLYIVQHELLKDQQVDFAGVILRHPLTNEYWMRVNASKGSPLKEIIKATETAIGITSELKKLIHSKLKGD</sequence>
<evidence type="ECO:0000313" key="6">
    <source>
        <dbReference type="EMBL" id="CDI06683.1"/>
    </source>
</evidence>
<comment type="function">
    <text evidence="3">DNA-dependent RNA polymerase (RNAP) catalyzes the transcription of DNA into RNA using the four ribonucleoside triphosphates as substrates.</text>
</comment>
<dbReference type="RefSeq" id="WP_048197301.1">
    <property type="nucleotide sequence ID" value="NZ_CAJNAQ010000002.1"/>
</dbReference>
<keyword evidence="3" id="KW-0808">Transferase</keyword>
<dbReference type="InterPro" id="IPR022905">
    <property type="entry name" value="Rpo11-like"/>
</dbReference>
<comment type="subunit">
    <text evidence="3">Part of the RNA polymerase complex.</text>
</comment>
<dbReference type="Proteomes" id="UP000655759">
    <property type="component" value="Unassembled WGS sequence"/>
</dbReference>
<organism evidence="6 7">
    <name type="scientific">Candidatus Nitrosotenuis uzonensis</name>
    <dbReference type="NCBI Taxonomy" id="1407055"/>
    <lineage>
        <taxon>Archaea</taxon>
        <taxon>Nitrososphaerota</taxon>
        <taxon>Candidatus Nitrosotenuis</taxon>
    </lineage>
</organism>
<keyword evidence="1 3" id="KW-0240">DNA-directed RNA polymerase</keyword>
<dbReference type="GO" id="GO:0005737">
    <property type="term" value="C:cytoplasm"/>
    <property type="evidence" value="ECO:0007669"/>
    <property type="project" value="UniProtKB-SubCell"/>
</dbReference>
<accession>V6AVR3</accession>
<evidence type="ECO:0000256" key="3">
    <source>
        <dbReference type="HAMAP-Rule" id="MF_00261"/>
    </source>
</evidence>
<dbReference type="GO" id="GO:0000428">
    <property type="term" value="C:DNA-directed RNA polymerase complex"/>
    <property type="evidence" value="ECO:0007669"/>
    <property type="project" value="UniProtKB-KW"/>
</dbReference>
<dbReference type="EMBL" id="CBTY010000011">
    <property type="protein sequence ID" value="CDI06683.1"/>
    <property type="molecule type" value="Genomic_DNA"/>
</dbReference>
<dbReference type="EMBL" id="CAJNAQ010000002">
    <property type="protein sequence ID" value="CAE6489602.1"/>
    <property type="molecule type" value="Genomic_DNA"/>
</dbReference>
<feature type="domain" description="DNA-directed RNA polymerase RBP11-like dimerisation" evidence="4">
    <location>
        <begin position="13"/>
        <end position="84"/>
    </location>
</feature>
<dbReference type="OrthoDB" id="6541at2157"/>
<evidence type="ECO:0000256" key="1">
    <source>
        <dbReference type="ARBA" id="ARBA00022478"/>
    </source>
</evidence>
<dbReference type="InterPro" id="IPR009025">
    <property type="entry name" value="RBP11-like_dimer"/>
</dbReference>
<dbReference type="HAMAP" id="MF_00261">
    <property type="entry name" value="RNApol_arch_Rpo11"/>
    <property type="match status" value="1"/>
</dbReference>
<evidence type="ECO:0000256" key="2">
    <source>
        <dbReference type="ARBA" id="ARBA00023163"/>
    </source>
</evidence>
<dbReference type="GO" id="GO:0006351">
    <property type="term" value="P:DNA-templated transcription"/>
    <property type="evidence" value="ECO:0007669"/>
    <property type="project" value="UniProtKB-UniRule"/>
</dbReference>
<comment type="subcellular location">
    <subcellularLocation>
        <location evidence="3">Cytoplasm</location>
    </subcellularLocation>
</comment>
<dbReference type="GO" id="GO:0046983">
    <property type="term" value="F:protein dimerization activity"/>
    <property type="evidence" value="ECO:0007669"/>
    <property type="project" value="InterPro"/>
</dbReference>
<dbReference type="GO" id="GO:0003899">
    <property type="term" value="F:DNA-directed RNA polymerase activity"/>
    <property type="evidence" value="ECO:0007669"/>
    <property type="project" value="UniProtKB-UniRule"/>
</dbReference>
<evidence type="ECO:0000313" key="7">
    <source>
        <dbReference type="Proteomes" id="UP000018159"/>
    </source>
</evidence>
<dbReference type="EC" id="2.7.7.6" evidence="3"/>